<proteinExistence type="predicted"/>
<protein>
    <submittedName>
        <fullName evidence="1">Uncharacterized protein</fullName>
    </submittedName>
</protein>
<organism evidence="1">
    <name type="scientific">Anguilla anguilla</name>
    <name type="common">European freshwater eel</name>
    <name type="synonym">Muraena anguilla</name>
    <dbReference type="NCBI Taxonomy" id="7936"/>
    <lineage>
        <taxon>Eukaryota</taxon>
        <taxon>Metazoa</taxon>
        <taxon>Chordata</taxon>
        <taxon>Craniata</taxon>
        <taxon>Vertebrata</taxon>
        <taxon>Euteleostomi</taxon>
        <taxon>Actinopterygii</taxon>
        <taxon>Neopterygii</taxon>
        <taxon>Teleostei</taxon>
        <taxon>Anguilliformes</taxon>
        <taxon>Anguillidae</taxon>
        <taxon>Anguilla</taxon>
    </lineage>
</organism>
<dbReference type="AlphaFoldDB" id="A0A0E9WAP4"/>
<accession>A0A0E9WAP4</accession>
<sequence length="87" mass="10128">MYIYIYQFHCIYIKNDVCIYQTSLNISCLAPHIYIYSVYLQTSQKCRPWLHILPGLLHQVCFGSLDKEGKVIATILPKPSSEKITPY</sequence>
<reference evidence="1" key="2">
    <citation type="journal article" date="2015" name="Fish Shellfish Immunol.">
        <title>Early steps in the European eel (Anguilla anguilla)-Vibrio vulnificus interaction in the gills: Role of the RtxA13 toxin.</title>
        <authorList>
            <person name="Callol A."/>
            <person name="Pajuelo D."/>
            <person name="Ebbesson L."/>
            <person name="Teles M."/>
            <person name="MacKenzie S."/>
            <person name="Amaro C."/>
        </authorList>
    </citation>
    <scope>NUCLEOTIDE SEQUENCE</scope>
</reference>
<dbReference type="EMBL" id="GBXM01021118">
    <property type="protein sequence ID" value="JAH87459.1"/>
    <property type="molecule type" value="Transcribed_RNA"/>
</dbReference>
<evidence type="ECO:0000313" key="1">
    <source>
        <dbReference type="EMBL" id="JAH87459.1"/>
    </source>
</evidence>
<reference evidence="1" key="1">
    <citation type="submission" date="2014-11" db="EMBL/GenBank/DDBJ databases">
        <authorList>
            <person name="Amaro Gonzalez C."/>
        </authorList>
    </citation>
    <scope>NUCLEOTIDE SEQUENCE</scope>
</reference>
<name>A0A0E9WAP4_ANGAN</name>